<dbReference type="EMBL" id="BGPR01065163">
    <property type="protein sequence ID" value="GBO39986.1"/>
    <property type="molecule type" value="Genomic_DNA"/>
</dbReference>
<evidence type="ECO:0000313" key="2">
    <source>
        <dbReference type="Proteomes" id="UP000499080"/>
    </source>
</evidence>
<dbReference type="AlphaFoldDB" id="A0A4Y2WT66"/>
<accession>A0A4Y2WT66</accession>
<comment type="caution">
    <text evidence="1">The sequence shown here is derived from an EMBL/GenBank/DDBJ whole genome shotgun (WGS) entry which is preliminary data.</text>
</comment>
<name>A0A4Y2WT66_ARAVE</name>
<evidence type="ECO:0000313" key="1">
    <source>
        <dbReference type="EMBL" id="GBO39986.1"/>
    </source>
</evidence>
<proteinExistence type="predicted"/>
<reference evidence="1 2" key="1">
    <citation type="journal article" date="2019" name="Sci. Rep.">
        <title>Orb-weaving spider Araneus ventricosus genome elucidates the spidroin gene catalogue.</title>
        <authorList>
            <person name="Kono N."/>
            <person name="Nakamura H."/>
            <person name="Ohtoshi R."/>
            <person name="Moran D.A.P."/>
            <person name="Shinohara A."/>
            <person name="Yoshida Y."/>
            <person name="Fujiwara M."/>
            <person name="Mori M."/>
            <person name="Tomita M."/>
            <person name="Arakawa K."/>
        </authorList>
    </citation>
    <scope>NUCLEOTIDE SEQUENCE [LARGE SCALE GENOMIC DNA]</scope>
</reference>
<sequence length="101" mass="11321">MSVCGIEFHACCTWSVSTGTVNAGCGRRWSCRPIMSHTCSIGERSGDLAGKCTLDHQIFRHSVEHVGLKQRYEGECYPVGKHPLNASHEWQHNRLNHQSDV</sequence>
<keyword evidence="2" id="KW-1185">Reference proteome</keyword>
<gene>
    <name evidence="1" type="ORF">AVEN_132927_1</name>
</gene>
<organism evidence="1 2">
    <name type="scientific">Araneus ventricosus</name>
    <name type="common">Orbweaver spider</name>
    <name type="synonym">Epeira ventricosa</name>
    <dbReference type="NCBI Taxonomy" id="182803"/>
    <lineage>
        <taxon>Eukaryota</taxon>
        <taxon>Metazoa</taxon>
        <taxon>Ecdysozoa</taxon>
        <taxon>Arthropoda</taxon>
        <taxon>Chelicerata</taxon>
        <taxon>Arachnida</taxon>
        <taxon>Araneae</taxon>
        <taxon>Araneomorphae</taxon>
        <taxon>Entelegynae</taxon>
        <taxon>Araneoidea</taxon>
        <taxon>Araneidae</taxon>
        <taxon>Araneus</taxon>
    </lineage>
</organism>
<protein>
    <submittedName>
        <fullName evidence="1">Uncharacterized protein</fullName>
    </submittedName>
</protein>
<dbReference type="Proteomes" id="UP000499080">
    <property type="component" value="Unassembled WGS sequence"/>
</dbReference>